<dbReference type="EMBL" id="AP024270">
    <property type="protein sequence ID" value="BCP65615.1"/>
    <property type="molecule type" value="Genomic_DNA"/>
</dbReference>
<reference evidence="2" key="3">
    <citation type="submission" date="2021-07" db="EMBL/GenBank/DDBJ databases">
        <title>Complete genome sequences of four Thermus thermophilus strains isolated from Arima Hot Spring in Japan.</title>
        <authorList>
            <person name="Tomariguchi N."/>
            <person name="Ueno Y."/>
            <person name="Miyazaki K."/>
        </authorList>
    </citation>
    <scope>NUCLEOTIDE SEQUENCE</scope>
    <source>
        <strain evidence="2">AA1-1</strain>
    </source>
</reference>
<dbReference type="AlphaFoldDB" id="A0A510HW96"/>
<organism evidence="1 3">
    <name type="scientific">Thermus thermophilus</name>
    <dbReference type="NCBI Taxonomy" id="274"/>
    <lineage>
        <taxon>Bacteria</taxon>
        <taxon>Thermotogati</taxon>
        <taxon>Deinococcota</taxon>
        <taxon>Deinococci</taxon>
        <taxon>Thermales</taxon>
        <taxon>Thermaceae</taxon>
        <taxon>Thermus</taxon>
    </lineage>
</organism>
<proteinExistence type="predicted"/>
<evidence type="ECO:0000313" key="1">
    <source>
        <dbReference type="EMBL" id="BCP65615.1"/>
    </source>
</evidence>
<dbReference type="Proteomes" id="UP000596099">
    <property type="component" value="Chromosome"/>
</dbReference>
<accession>A0A510HW96</accession>
<reference evidence="3" key="2">
    <citation type="submission" date="2021-01" db="EMBL/GenBank/DDBJ databases">
        <title>Complete Genome Sequence of Thermus thermophilus Strain HB5018, Isolated from Mine Onsen Hot Spring.</title>
        <authorList>
            <person name="Miyazaki K."/>
            <person name="Moriya T."/>
            <person name="Nemoto N."/>
            <person name="Oshima T."/>
            <person name="Yura K."/>
            <person name="Bessho Y."/>
        </authorList>
    </citation>
    <scope>NUCLEOTIDE SEQUENCE [LARGE SCALE GENOMIC DNA]</scope>
    <source>
        <strain evidence="3">HB5018</strain>
    </source>
</reference>
<reference evidence="1" key="1">
    <citation type="journal article" date="2021" name="Microbiol. Resour. Announc.">
        <title>Complete Genome Sequence of Thermus thermophilus Strain HB5018, Isolated from Mine Hot Spring in Japan.</title>
        <authorList>
            <person name="Miyazaki K."/>
            <person name="Moriya T."/>
            <person name="Nemoto N."/>
            <person name="Oshima T."/>
            <person name="Yura K."/>
            <person name="Bessho Y."/>
        </authorList>
    </citation>
    <scope>NUCLEOTIDE SEQUENCE</scope>
    <source>
        <strain evidence="1">HB5018</strain>
    </source>
</reference>
<name>A0A510HW96_THETH</name>
<dbReference type="Proteomes" id="UP000825379">
    <property type="component" value="Chromosome"/>
</dbReference>
<evidence type="ECO:0000313" key="3">
    <source>
        <dbReference type="Proteomes" id="UP000596099"/>
    </source>
</evidence>
<protein>
    <submittedName>
        <fullName evidence="1">Uncharacterized protein</fullName>
    </submittedName>
</protein>
<dbReference type="EMBL" id="AP024926">
    <property type="protein sequence ID" value="BCZ86394.1"/>
    <property type="molecule type" value="Genomic_DNA"/>
</dbReference>
<gene>
    <name evidence="2" type="ORF">TthAA11_05760</name>
    <name evidence="1" type="ORF">TthHB5018_05490</name>
</gene>
<sequence length="79" mass="9122">MGRGAKAATPQIEKVMGLPDPIWQELFEEVDRLKAVYQRLKEAPPEARSALEEEVLHSLTHLWAHTRVMWEELELTEDA</sequence>
<evidence type="ECO:0000313" key="2">
    <source>
        <dbReference type="EMBL" id="BCZ86394.1"/>
    </source>
</evidence>